<comment type="caution">
    <text evidence="2">The sequence shown here is derived from an EMBL/GenBank/DDBJ whole genome shotgun (WGS) entry which is preliminary data.</text>
</comment>
<dbReference type="Pfam" id="PF06961">
    <property type="entry name" value="DUF1294"/>
    <property type="match status" value="1"/>
</dbReference>
<dbReference type="InterPro" id="IPR012156">
    <property type="entry name" value="Cold_shock_CspA"/>
</dbReference>
<keyword evidence="1" id="KW-1133">Transmembrane helix</keyword>
<dbReference type="EMBL" id="JAUSSU010000024">
    <property type="protein sequence ID" value="MDQ0116718.1"/>
    <property type="molecule type" value="Genomic_DNA"/>
</dbReference>
<accession>A0ABT9UAU8</accession>
<feature type="transmembrane region" description="Helical" evidence="1">
    <location>
        <begin position="41"/>
        <end position="57"/>
    </location>
</feature>
<organism evidence="2 3">
    <name type="scientific">Paenibacillus harenae</name>
    <dbReference type="NCBI Taxonomy" id="306543"/>
    <lineage>
        <taxon>Bacteria</taxon>
        <taxon>Bacillati</taxon>
        <taxon>Bacillota</taxon>
        <taxon>Bacilli</taxon>
        <taxon>Bacillales</taxon>
        <taxon>Paenibacillaceae</taxon>
        <taxon>Paenibacillus</taxon>
    </lineage>
</organism>
<keyword evidence="1" id="KW-0472">Membrane</keyword>
<evidence type="ECO:0000313" key="2">
    <source>
        <dbReference type="EMBL" id="MDQ0116718.1"/>
    </source>
</evidence>
<gene>
    <name evidence="2" type="ORF">J2T15_006200</name>
</gene>
<keyword evidence="3" id="KW-1185">Reference proteome</keyword>
<keyword evidence="1" id="KW-0812">Transmembrane</keyword>
<dbReference type="PIRSF" id="PIRSF002599">
    <property type="entry name" value="Cold_shock_A"/>
    <property type="match status" value="1"/>
</dbReference>
<feature type="transmembrane region" description="Helical" evidence="1">
    <location>
        <begin position="6"/>
        <end position="21"/>
    </location>
</feature>
<sequence>MDFIYIIVLYLLLINMYTFALMGRDKKLAVKQRRRVPEKRLFTLSAIGGSIGTWFGMRTWRHKTKHNSFVFGIPAIFVLQVAIVVVLYRLIA</sequence>
<feature type="transmembrane region" description="Helical" evidence="1">
    <location>
        <begin position="69"/>
        <end position="91"/>
    </location>
</feature>
<proteinExistence type="predicted"/>
<dbReference type="RefSeq" id="WP_307210457.1">
    <property type="nucleotide sequence ID" value="NZ_JAUSSU010000024.1"/>
</dbReference>
<evidence type="ECO:0000256" key="1">
    <source>
        <dbReference type="SAM" id="Phobius"/>
    </source>
</evidence>
<evidence type="ECO:0000313" key="3">
    <source>
        <dbReference type="Proteomes" id="UP001229346"/>
    </source>
</evidence>
<reference evidence="2 3" key="1">
    <citation type="submission" date="2023-07" db="EMBL/GenBank/DDBJ databases">
        <title>Sorghum-associated microbial communities from plants grown in Nebraska, USA.</title>
        <authorList>
            <person name="Schachtman D."/>
        </authorList>
    </citation>
    <scope>NUCLEOTIDE SEQUENCE [LARGE SCALE GENOMIC DNA]</scope>
    <source>
        <strain evidence="2 3">CC482</strain>
    </source>
</reference>
<dbReference type="Proteomes" id="UP001229346">
    <property type="component" value="Unassembled WGS sequence"/>
</dbReference>
<protein>
    <submittedName>
        <fullName evidence="2">Uncharacterized membrane protein YsdA (DUF1294 family)</fullName>
    </submittedName>
</protein>
<dbReference type="InterPro" id="IPR010718">
    <property type="entry name" value="DUF1294"/>
</dbReference>
<name>A0ABT9UAU8_PAEHA</name>